<comment type="caution">
    <text evidence="1">The sequence shown here is derived from an EMBL/GenBank/DDBJ whole genome shotgun (WGS) entry which is preliminary data.</text>
</comment>
<evidence type="ECO:0000313" key="2">
    <source>
        <dbReference type="Proteomes" id="UP001244207"/>
    </source>
</evidence>
<gene>
    <name evidence="1" type="ORF">BDZ83DRAFT_387230</name>
</gene>
<dbReference type="RefSeq" id="XP_060363610.1">
    <property type="nucleotide sequence ID" value="XM_060502753.1"/>
</dbReference>
<evidence type="ECO:0000313" key="1">
    <source>
        <dbReference type="EMBL" id="KAK1723555.1"/>
    </source>
</evidence>
<reference evidence="1" key="1">
    <citation type="submission" date="2021-12" db="EMBL/GenBank/DDBJ databases">
        <title>Comparative genomics, transcriptomics and evolutionary studies reveal genomic signatures of adaptation to plant cell wall in hemibiotrophic fungi.</title>
        <authorList>
            <consortium name="DOE Joint Genome Institute"/>
            <person name="Baroncelli R."/>
            <person name="Diaz J.F."/>
            <person name="Benocci T."/>
            <person name="Peng M."/>
            <person name="Battaglia E."/>
            <person name="Haridas S."/>
            <person name="Andreopoulos W."/>
            <person name="Labutti K."/>
            <person name="Pangilinan J."/>
            <person name="Floch G.L."/>
            <person name="Makela M.R."/>
            <person name="Henrissat B."/>
            <person name="Grigoriev I.V."/>
            <person name="Crouch J.A."/>
            <person name="De Vries R.P."/>
            <person name="Sukno S.A."/>
            <person name="Thon M.R."/>
        </authorList>
    </citation>
    <scope>NUCLEOTIDE SEQUENCE</scope>
    <source>
        <strain evidence="1">CBS 112980</strain>
    </source>
</reference>
<organism evidence="1 2">
    <name type="scientific">Glomerella acutata</name>
    <name type="common">Colletotrichum acutatum</name>
    <dbReference type="NCBI Taxonomy" id="27357"/>
    <lineage>
        <taxon>Eukaryota</taxon>
        <taxon>Fungi</taxon>
        <taxon>Dikarya</taxon>
        <taxon>Ascomycota</taxon>
        <taxon>Pezizomycotina</taxon>
        <taxon>Sordariomycetes</taxon>
        <taxon>Hypocreomycetidae</taxon>
        <taxon>Glomerellales</taxon>
        <taxon>Glomerellaceae</taxon>
        <taxon>Colletotrichum</taxon>
        <taxon>Colletotrichum acutatum species complex</taxon>
    </lineage>
</organism>
<dbReference type="EMBL" id="JAHMHS010000063">
    <property type="protein sequence ID" value="KAK1723555.1"/>
    <property type="molecule type" value="Genomic_DNA"/>
</dbReference>
<protein>
    <submittedName>
        <fullName evidence="1">Uncharacterized protein</fullName>
    </submittedName>
</protein>
<dbReference type="GeneID" id="85386652"/>
<accession>A0AAD8XHI7</accession>
<name>A0AAD8XHI7_GLOAC</name>
<dbReference type="Proteomes" id="UP001244207">
    <property type="component" value="Unassembled WGS sequence"/>
</dbReference>
<dbReference type="AlphaFoldDB" id="A0AAD8XHI7"/>
<sequence length="232" mass="25139">MVNKYSITVQNQSGSQQQYVLFNKPPMVSGRVQGQIWSNVFAHGNTPRGSRATFSVFSQYYAIVATSQGSPSTGVEIDVTSERDVILGSLKDDGTAVPGTTLQLIVAKDAPQFSDTPLPNSSFSNAFEIQTGNDFTVAQAKQGNYLIGLGGSRTGNSQDGPLATFVPEPRVRYQIQPSNTYYLTVGNYNKGEIIDVSRIGGSIATIDFTRLRSNNVVIVHDDHGRLNIQAQE</sequence>
<proteinExistence type="predicted"/>
<keyword evidence="2" id="KW-1185">Reference proteome</keyword>